<dbReference type="Pfam" id="PF09084">
    <property type="entry name" value="NMT1"/>
    <property type="match status" value="1"/>
</dbReference>
<protein>
    <submittedName>
        <fullName evidence="5">ABC transporter substrate-binding protein</fullName>
    </submittedName>
</protein>
<reference evidence="5 6" key="1">
    <citation type="submission" date="2020-03" db="EMBL/GenBank/DDBJ databases">
        <title>Genome mining reveals the biosynthetic pathways of PHA and ectoines of the halophilic strain Salinivibrio costicola M318 isolated from fermented shrimp paste.</title>
        <authorList>
            <person name="Doan T.V."/>
            <person name="Tran L.T."/>
            <person name="Trieu T.A."/>
            <person name="Nguyen Q.V."/>
            <person name="Quach T.N."/>
            <person name="Phi T.Q."/>
            <person name="Kumar S."/>
        </authorList>
    </citation>
    <scope>NUCLEOTIDE SEQUENCE [LARGE SCALE GENOMIC DNA]</scope>
    <source>
        <strain evidence="5 6">M318</strain>
    </source>
</reference>
<evidence type="ECO:0000256" key="3">
    <source>
        <dbReference type="ARBA" id="ARBA00022729"/>
    </source>
</evidence>
<evidence type="ECO:0000259" key="4">
    <source>
        <dbReference type="Pfam" id="PF09084"/>
    </source>
</evidence>
<comment type="subcellular location">
    <subcellularLocation>
        <location evidence="1">Periplasm</location>
    </subcellularLocation>
</comment>
<keyword evidence="6" id="KW-1185">Reference proteome</keyword>
<dbReference type="Proteomes" id="UP000501408">
    <property type="component" value="Chromosome 1"/>
</dbReference>
<comment type="similarity">
    <text evidence="2">Belongs to the bacterial solute-binding protein SsuA/TauA family.</text>
</comment>
<name>A0ABX6K172_SALCS</name>
<gene>
    <name evidence="5" type="ORF">HBA18_02355</name>
</gene>
<evidence type="ECO:0000256" key="2">
    <source>
        <dbReference type="ARBA" id="ARBA00010742"/>
    </source>
</evidence>
<dbReference type="InterPro" id="IPR015168">
    <property type="entry name" value="SsuA/THI5"/>
</dbReference>
<dbReference type="Gene3D" id="3.40.190.10">
    <property type="entry name" value="Periplasmic binding protein-like II"/>
    <property type="match status" value="2"/>
</dbReference>
<organism evidence="5 6">
    <name type="scientific">Salinivibrio costicola</name>
    <name type="common">Vibrio costicola</name>
    <dbReference type="NCBI Taxonomy" id="51367"/>
    <lineage>
        <taxon>Bacteria</taxon>
        <taxon>Pseudomonadati</taxon>
        <taxon>Pseudomonadota</taxon>
        <taxon>Gammaproteobacteria</taxon>
        <taxon>Vibrionales</taxon>
        <taxon>Vibrionaceae</taxon>
        <taxon>Salinivibrio</taxon>
    </lineage>
</organism>
<sequence length="330" mass="36423">MKRLFALCAMLAIAILGYWAWQGVRAPVNNSSPTVTIAVSLTPLAAPIIIAKKQGFFASHGVNVSLLPVHGGVKSFNTLMAGEADLATVSETVAMFNSFQRDDFNILASFVESNNDVKLWSLTLPIHQSLDVLANARIGVVQSSASEFFLDLMLNLNGLSELPIRKAYYSPDQLPGALLRGEVDAISIWEPYGYQVMQEAQQRVSQFNSKGLHNLSFLLASRSPLNIHQHQRMRQVIAGLNDAIDYIHLHPDEAKTVVADYLSMPDNQLAWLWQDYLFRLSLSDALLLSLKNQAMWAREAGLVAGTEPGFRRLLNPGPLTEATHKASLLK</sequence>
<evidence type="ECO:0000256" key="1">
    <source>
        <dbReference type="ARBA" id="ARBA00004418"/>
    </source>
</evidence>
<dbReference type="PANTHER" id="PTHR30024">
    <property type="entry name" value="ALIPHATIC SULFONATES-BINDING PROTEIN-RELATED"/>
    <property type="match status" value="1"/>
</dbReference>
<dbReference type="EMBL" id="CP050266">
    <property type="protein sequence ID" value="QIR05321.1"/>
    <property type="molecule type" value="Genomic_DNA"/>
</dbReference>
<dbReference type="SUPFAM" id="SSF53850">
    <property type="entry name" value="Periplasmic binding protein-like II"/>
    <property type="match status" value="1"/>
</dbReference>
<feature type="domain" description="SsuA/THI5-like" evidence="4">
    <location>
        <begin position="45"/>
        <end position="254"/>
    </location>
</feature>
<evidence type="ECO:0000313" key="5">
    <source>
        <dbReference type="EMBL" id="QIR05321.1"/>
    </source>
</evidence>
<dbReference type="PANTHER" id="PTHR30024:SF47">
    <property type="entry name" value="TAURINE-BINDING PERIPLASMIC PROTEIN"/>
    <property type="match status" value="1"/>
</dbReference>
<accession>A0ABX6K172</accession>
<keyword evidence="3" id="KW-0732">Signal</keyword>
<dbReference type="RefSeq" id="WP_167313975.1">
    <property type="nucleotide sequence ID" value="NZ_CP050266.1"/>
</dbReference>
<proteinExistence type="inferred from homology"/>
<evidence type="ECO:0000313" key="6">
    <source>
        <dbReference type="Proteomes" id="UP000501408"/>
    </source>
</evidence>